<dbReference type="Proteomes" id="UP001152795">
    <property type="component" value="Unassembled WGS sequence"/>
</dbReference>
<name>A0A7D9HJ88_PARCT</name>
<reference evidence="2" key="1">
    <citation type="submission" date="2020-04" db="EMBL/GenBank/DDBJ databases">
        <authorList>
            <person name="Alioto T."/>
            <person name="Alioto T."/>
            <person name="Gomez Garrido J."/>
        </authorList>
    </citation>
    <scope>NUCLEOTIDE SEQUENCE</scope>
    <source>
        <strain evidence="2">A484AB</strain>
    </source>
</reference>
<evidence type="ECO:0000256" key="1">
    <source>
        <dbReference type="SAM" id="MobiDB-lite"/>
    </source>
</evidence>
<gene>
    <name evidence="2" type="ORF">PACLA_8A026251</name>
</gene>
<dbReference type="PANTHER" id="PTHR38696">
    <property type="entry name" value="MEDIATOR OF RNA POLYMERASE II TRANSCRIPTION SUBUNIT 13"/>
    <property type="match status" value="1"/>
</dbReference>
<dbReference type="EMBL" id="CACRXK020000452">
    <property type="protein sequence ID" value="CAB3982003.1"/>
    <property type="molecule type" value="Genomic_DNA"/>
</dbReference>
<dbReference type="PANTHER" id="PTHR38696:SF1">
    <property type="entry name" value="MEDIATOR OF RNA POLYMERASE II TRANSCRIPTION SUBUNIT 13"/>
    <property type="match status" value="1"/>
</dbReference>
<accession>A0A7D9HJ88</accession>
<evidence type="ECO:0000313" key="3">
    <source>
        <dbReference type="Proteomes" id="UP001152795"/>
    </source>
</evidence>
<keyword evidence="3" id="KW-1185">Reference proteome</keyword>
<sequence length="548" mass="61456">MGADTSLPLTAVKPGFSMMSITFRDGDRMTVLHLDGAGLSAVAQAIKDTWKPGIQAEQSRCGTGWSFKLNGYPFSSSNSKTSQQSRQTLLQILQNLHGIGYQVLASGTLGTVKDRSTLFFKKSPSNVLTPQFLCVGFSDSDKIQFRNLPSQLMDPIKDTIRTSWTMGIQSVDEENGVLQFKLAGTPWTATNNEQSILSKILLQVVFATLHRFQWIYHVNVNLNRGQDCLIFRHDSEVNTYEVPQFCMMSFGHGDRLRLINASDDVINMIRKIVEVNWSPGRIQDEREFHGSHEFKISGHPWSSVREESARARYLILQIFQEMLQYGWHNVAGFYLNCVSTDRVVLLFEKREPVNYPMFCIAPHDEDKFWLINMPAELVSLFKHILLSRWSNGIQSENVLSLHFGTVYKLKLSGTPWSGGERNSPIHARSFLCGIIDEFSKLGWQLILCADVTSRIGADSDGPDYPLDVYSFWFAYNPTSAIPQPSAPVYEFPAHSQQYGVAMGGSPYPPSGYTQNSGYGMAGAPPPVFNDPPPTYTEATGWNLNDAKK</sequence>
<feature type="region of interest" description="Disordered" evidence="1">
    <location>
        <begin position="516"/>
        <end position="548"/>
    </location>
</feature>
<dbReference type="AlphaFoldDB" id="A0A7D9HJ88"/>
<dbReference type="OrthoDB" id="57679at2759"/>
<comment type="caution">
    <text evidence="2">The sequence shown here is derived from an EMBL/GenBank/DDBJ whole genome shotgun (WGS) entry which is preliminary data.</text>
</comment>
<proteinExistence type="predicted"/>
<organism evidence="2 3">
    <name type="scientific">Paramuricea clavata</name>
    <name type="common">Red gorgonian</name>
    <name type="synonym">Violescent sea-whip</name>
    <dbReference type="NCBI Taxonomy" id="317549"/>
    <lineage>
        <taxon>Eukaryota</taxon>
        <taxon>Metazoa</taxon>
        <taxon>Cnidaria</taxon>
        <taxon>Anthozoa</taxon>
        <taxon>Octocorallia</taxon>
        <taxon>Malacalcyonacea</taxon>
        <taxon>Plexauridae</taxon>
        <taxon>Paramuricea</taxon>
    </lineage>
</organism>
<protein>
    <submittedName>
        <fullName evidence="2">Uncharacterized protein</fullName>
    </submittedName>
</protein>
<feature type="compositionally biased region" description="Pro residues" evidence="1">
    <location>
        <begin position="523"/>
        <end position="534"/>
    </location>
</feature>
<evidence type="ECO:0000313" key="2">
    <source>
        <dbReference type="EMBL" id="CAB3982003.1"/>
    </source>
</evidence>